<dbReference type="PANTHER" id="PTHR33619:SF3">
    <property type="entry name" value="POLYSACCHARIDE EXPORT PROTEIN GFCE-RELATED"/>
    <property type="match status" value="1"/>
</dbReference>
<dbReference type="InterPro" id="IPR049712">
    <property type="entry name" value="Poly_export"/>
</dbReference>
<dbReference type="Gene3D" id="3.30.1950.10">
    <property type="entry name" value="wza like domain"/>
    <property type="match status" value="1"/>
</dbReference>
<protein>
    <submittedName>
        <fullName evidence="4">Sugar ABC transporter substrate-binding protein</fullName>
    </submittedName>
</protein>
<comment type="caution">
    <text evidence="4">The sequence shown here is derived from an EMBL/GenBank/DDBJ whole genome shotgun (WGS) entry which is preliminary data.</text>
</comment>
<feature type="domain" description="Polysaccharide export protein N-terminal" evidence="2">
    <location>
        <begin position="37"/>
        <end position="109"/>
    </location>
</feature>
<dbReference type="EMBL" id="NRRV01000021">
    <property type="protein sequence ID" value="MBK1631095.1"/>
    <property type="molecule type" value="Genomic_DNA"/>
</dbReference>
<name>A0ABS1CGQ3_9GAMM</name>
<dbReference type="Gene3D" id="3.10.560.10">
    <property type="entry name" value="Outer membrane lipoprotein wza domain like"/>
    <property type="match status" value="1"/>
</dbReference>
<dbReference type="Pfam" id="PF10531">
    <property type="entry name" value="SLBB"/>
    <property type="match status" value="1"/>
</dbReference>
<reference evidence="4 5" key="1">
    <citation type="journal article" date="2020" name="Microorganisms">
        <title>Osmotic Adaptation and Compatible Solute Biosynthesis of Phototrophic Bacteria as Revealed from Genome Analyses.</title>
        <authorList>
            <person name="Imhoff J.F."/>
            <person name="Rahn T."/>
            <person name="Kunzel S."/>
            <person name="Keller A."/>
            <person name="Neulinger S.C."/>
        </authorList>
    </citation>
    <scope>NUCLEOTIDE SEQUENCE [LARGE SCALE GENOMIC DNA]</scope>
    <source>
        <strain evidence="4 5">DSM 6210</strain>
    </source>
</reference>
<dbReference type="RefSeq" id="WP_200236753.1">
    <property type="nucleotide sequence ID" value="NZ_NRRV01000021.1"/>
</dbReference>
<dbReference type="NCBIfam" id="TIGR03027">
    <property type="entry name" value="pepcterm_export"/>
    <property type="match status" value="1"/>
</dbReference>
<feature type="domain" description="Soluble ligand binding" evidence="3">
    <location>
        <begin position="120"/>
        <end position="169"/>
    </location>
</feature>
<accession>A0ABS1CGQ3</accession>
<evidence type="ECO:0000256" key="1">
    <source>
        <dbReference type="ARBA" id="ARBA00022729"/>
    </source>
</evidence>
<dbReference type="PROSITE" id="PS51257">
    <property type="entry name" value="PROKAR_LIPOPROTEIN"/>
    <property type="match status" value="1"/>
</dbReference>
<dbReference type="Pfam" id="PF02563">
    <property type="entry name" value="Poly_export"/>
    <property type="match status" value="1"/>
</dbReference>
<gene>
    <name evidence="4" type="ORF">CKO31_10145</name>
</gene>
<proteinExistence type="predicted"/>
<keyword evidence="1" id="KW-0732">Signal</keyword>
<evidence type="ECO:0000259" key="2">
    <source>
        <dbReference type="Pfam" id="PF02563"/>
    </source>
</evidence>
<organism evidence="4 5">
    <name type="scientific">Thiohalocapsa halophila</name>
    <dbReference type="NCBI Taxonomy" id="69359"/>
    <lineage>
        <taxon>Bacteria</taxon>
        <taxon>Pseudomonadati</taxon>
        <taxon>Pseudomonadota</taxon>
        <taxon>Gammaproteobacteria</taxon>
        <taxon>Chromatiales</taxon>
        <taxon>Chromatiaceae</taxon>
        <taxon>Thiohalocapsa</taxon>
    </lineage>
</organism>
<keyword evidence="5" id="KW-1185">Reference proteome</keyword>
<dbReference type="InterPro" id="IPR017477">
    <property type="entry name" value="PEP-CTERM_polysacc_export"/>
</dbReference>
<dbReference type="InterPro" id="IPR019554">
    <property type="entry name" value="Soluble_ligand-bd"/>
</dbReference>
<dbReference type="Proteomes" id="UP000748752">
    <property type="component" value="Unassembled WGS sequence"/>
</dbReference>
<sequence>MPRLLLIFLLAALLAAGGCTGPRFPLLPEATYQLRYAQKYKIGPGDSVEIFVWRYPEVSTTVPVRPDGFISAPLLEDVPAAGKTPTELARDLEEALSVFLRDPLVTVIVQGFVGVFPEQIRVLGEATQPRALQYRDGMTLLDLLISVGGITEFAAGNRAVLVRFENGVKNQYTVRLRDLIEDADLSANVDMRPGDILLIPESWF</sequence>
<evidence type="ECO:0000313" key="4">
    <source>
        <dbReference type="EMBL" id="MBK1631095.1"/>
    </source>
</evidence>
<evidence type="ECO:0000313" key="5">
    <source>
        <dbReference type="Proteomes" id="UP000748752"/>
    </source>
</evidence>
<dbReference type="PANTHER" id="PTHR33619">
    <property type="entry name" value="POLYSACCHARIDE EXPORT PROTEIN GFCE-RELATED"/>
    <property type="match status" value="1"/>
</dbReference>
<evidence type="ECO:0000259" key="3">
    <source>
        <dbReference type="Pfam" id="PF10531"/>
    </source>
</evidence>
<dbReference type="InterPro" id="IPR003715">
    <property type="entry name" value="Poly_export_N"/>
</dbReference>